<dbReference type="InterPro" id="IPR011989">
    <property type="entry name" value="ARM-like"/>
</dbReference>
<keyword evidence="2" id="KW-0677">Repeat</keyword>
<protein>
    <recommendedName>
        <fullName evidence="5">TATA-binding protein interacting (TIP20) domain-containing protein</fullName>
    </recommendedName>
</protein>
<sequence>MASTALAIILEKIASKDKDFRYMATSDLLHELQKEFFKADAELEKKLCAVVLNQLEDPSGDISNLAVSCLGCLVRKVADVRAEDMVRQLCEKVAGAGPASGGSSAASKARDAQREISAIGLKALIKELAGGASTGMGSSSQLANSASTIIAGRMLGGLAVHKDDSEVVSQVLDILTELILRFGGLLVAEHSRIRDALLGALGEGRMVMRKKSLQGLAALSVFLNDDTLEGVVSFLLTALQAPNIKPDYARTYIQAVGQISRAVGYRFGRYLSTAVPLVITFCNKAAEGDDELREHCLQALEGFVQRCPHDTRPQMDAVQSTALRYLRYDPNFAADDGGDDEDDMGEDEDADDDGDGDDGEYSDDEDMSWKVRRAATRIISALVSRYPDALPMLYRASMSELVARFDREREEGVKADIFGAVSEMLAQVGATADRYTPGEPNSPTSLLAGDVASIVRASAKQLRDKSPKTRVGVFGVLRQLLAVQAPFVAGQVDALIPGLLAALNDKSSNTGLKIEALSFLRQTIAATPPSIFQLHTKQLSSAVFSCVSERYYKVAAEALRVCEALVGVLRPDPASPVPPAQASFVGPLYSAIMARLSATDQDQEVKECAISAMAAAAARLGDCLQNEMPMVLRVLLERLRNEITRLVAVKALTTLALSPLVSGELLAGAGEGGNGVVGELTTFLRKANRLLRQASLVALEALATRYPAAFEGATLTAAVEEAAALVSDSDVALASLALRFLVSLMSMPGRASAAAAAVVAEKVRAPALALVRSPLLQGTALEVMQSFFAALATVSPAGGDDALLASLLDVGRSAEAASKQAQYSVARCVAALATTTPAKVPVTVELLLKSMGGKDLGSQRLALLCLGEIGGRADLSGLPAVAAAATAVLSAPGSSEEVRAAASHALGGITRGNLGQFMPGLVAQISASAGQPKQQYLLLQALNDVISTLASPAGASKAAELGPEMADQVLSLLFDAAESEEECRNVVAECAGRLALRHPGKVLPALLERTTALSANMRAVAVSAVKHAVVDRPHPVDAELGPVLQRFLLLMGDDDRHVRRAAVVAFSGCAHAKPGLVVGGLDQLLPLLYAQTVVREDMIRTVDLGPFKHKIDDGLELRKAAFECLDILSDCCRDRLEPVPFLAALESGLGDHADVKMPCHTTLSKLVATDPGAVLAAAERLVVPLEKTLTTRLKSDAVKQEIDRHEDMLRSCLRCVDALEHVPGSDNNPAFQNFLRKIVLGTPALKEKYLSIQRERAEAEGGDAMDTA</sequence>
<organism evidence="6 7">
    <name type="scientific">Volvox africanus</name>
    <dbReference type="NCBI Taxonomy" id="51714"/>
    <lineage>
        <taxon>Eukaryota</taxon>
        <taxon>Viridiplantae</taxon>
        <taxon>Chlorophyta</taxon>
        <taxon>core chlorophytes</taxon>
        <taxon>Chlorophyceae</taxon>
        <taxon>CS clade</taxon>
        <taxon>Chlamydomonadales</taxon>
        <taxon>Volvocaceae</taxon>
        <taxon>Volvox</taxon>
    </lineage>
</organism>
<gene>
    <name evidence="6" type="ORF">VaNZ11_013686</name>
</gene>
<accession>A0ABQ5SHM5</accession>
<reference evidence="6 7" key="1">
    <citation type="journal article" date="2023" name="IScience">
        <title>Expanded male sex-determining region conserved during the evolution of homothallism in the green alga Volvox.</title>
        <authorList>
            <person name="Yamamoto K."/>
            <person name="Matsuzaki R."/>
            <person name="Mahakham W."/>
            <person name="Heman W."/>
            <person name="Sekimoto H."/>
            <person name="Kawachi M."/>
            <person name="Minakuchi Y."/>
            <person name="Toyoda A."/>
            <person name="Nozaki H."/>
        </authorList>
    </citation>
    <scope>NUCLEOTIDE SEQUENCE [LARGE SCALE GENOMIC DNA]</scope>
    <source>
        <strain evidence="6 7">NIES-4468</strain>
    </source>
</reference>
<dbReference type="EMBL" id="BSDZ01000080">
    <property type="protein sequence ID" value="GLI69131.1"/>
    <property type="molecule type" value="Genomic_DNA"/>
</dbReference>
<dbReference type="SUPFAM" id="SSF48371">
    <property type="entry name" value="ARM repeat"/>
    <property type="match status" value="1"/>
</dbReference>
<dbReference type="Pfam" id="PF25782">
    <property type="entry name" value="TPR_CAND1"/>
    <property type="match status" value="1"/>
</dbReference>
<evidence type="ECO:0000259" key="5">
    <source>
        <dbReference type="Pfam" id="PF08623"/>
    </source>
</evidence>
<name>A0ABQ5SHM5_9CHLO</name>
<dbReference type="Proteomes" id="UP001165090">
    <property type="component" value="Unassembled WGS sequence"/>
</dbReference>
<comment type="caution">
    <text evidence="6">The sequence shown here is derived from an EMBL/GenBank/DDBJ whole genome shotgun (WGS) entry which is preliminary data.</text>
</comment>
<proteinExistence type="inferred from homology"/>
<feature type="compositionally biased region" description="Acidic residues" evidence="4">
    <location>
        <begin position="336"/>
        <end position="366"/>
    </location>
</feature>
<dbReference type="PANTHER" id="PTHR12696">
    <property type="entry name" value="TIP120"/>
    <property type="match status" value="1"/>
</dbReference>
<dbReference type="InterPro" id="IPR013932">
    <property type="entry name" value="TATA-bd_TIP120"/>
</dbReference>
<evidence type="ECO:0000256" key="1">
    <source>
        <dbReference type="ARBA" id="ARBA00007657"/>
    </source>
</evidence>
<dbReference type="Gene3D" id="1.25.10.10">
    <property type="entry name" value="Leucine-rich Repeat Variant"/>
    <property type="match status" value="1"/>
</dbReference>
<dbReference type="Pfam" id="PF08623">
    <property type="entry name" value="TIP120"/>
    <property type="match status" value="1"/>
</dbReference>
<keyword evidence="3" id="KW-0833">Ubl conjugation pathway</keyword>
<evidence type="ECO:0000313" key="7">
    <source>
        <dbReference type="Proteomes" id="UP001165090"/>
    </source>
</evidence>
<keyword evidence="7" id="KW-1185">Reference proteome</keyword>
<dbReference type="InterPro" id="IPR039852">
    <property type="entry name" value="CAND1/CAND2"/>
</dbReference>
<feature type="region of interest" description="Disordered" evidence="4">
    <location>
        <begin position="332"/>
        <end position="367"/>
    </location>
</feature>
<evidence type="ECO:0000313" key="6">
    <source>
        <dbReference type="EMBL" id="GLI69131.1"/>
    </source>
</evidence>
<dbReference type="InterPro" id="IPR016024">
    <property type="entry name" value="ARM-type_fold"/>
</dbReference>
<comment type="similarity">
    <text evidence="1">Belongs to the CAND family.</text>
</comment>
<feature type="domain" description="TATA-binding protein interacting (TIP20)" evidence="5">
    <location>
        <begin position="1077"/>
        <end position="1238"/>
    </location>
</feature>
<evidence type="ECO:0000256" key="3">
    <source>
        <dbReference type="ARBA" id="ARBA00022786"/>
    </source>
</evidence>
<evidence type="ECO:0000256" key="4">
    <source>
        <dbReference type="SAM" id="MobiDB-lite"/>
    </source>
</evidence>
<evidence type="ECO:0000256" key="2">
    <source>
        <dbReference type="ARBA" id="ARBA00022737"/>
    </source>
</evidence>